<dbReference type="Proteomes" id="UP000315496">
    <property type="component" value="Chromosome 4"/>
</dbReference>
<feature type="signal peptide" evidence="2">
    <location>
        <begin position="1"/>
        <end position="18"/>
    </location>
</feature>
<dbReference type="EMBL" id="VDLU01000004">
    <property type="protein sequence ID" value="TNJ26806.1"/>
    <property type="molecule type" value="Genomic_DNA"/>
</dbReference>
<comment type="caution">
    <text evidence="3">The sequence shown here is derived from an EMBL/GenBank/DDBJ whole genome shotgun (WGS) entry which is preliminary data.</text>
</comment>
<keyword evidence="1" id="KW-0472">Membrane</keyword>
<evidence type="ECO:0000256" key="1">
    <source>
        <dbReference type="SAM" id="Phobius"/>
    </source>
</evidence>
<sequence length="1396" mass="157813">MHLAVLLLALLQSTVVHGAECLVADAGPLILLENGTVFMGFTGCTEAPEAVTVSFATFARTLPLTQQKGSPFVYAANLNSTLANALPLVTVVYSGYMDSAPIIVEMHPPTCLVAGNLLAGVLDETVYIYPKNLTYANQDAGKDLPCDIVYDPYLKVINSKGEEASCTHEGLFYMCQAASIGSGSLTVVFFDGSTETITPQTLPWCYNTAGATLSMTIHNRTRLSFENAYIDRSFGTPTTCIPVSTNLLISDYVINEYNFHWAIEVDDLTKKEVEAVVTLRTLVGGSGSDDGITFGMRNHSFTISVDTASTATNSLCYQSFDVSPSYSVPFASNISQIFTIQNLRYWYNNYQLAIVPQETCDVLPNMYLRVTILYNGRSYSTYAFPYPALTDESVLLGVIDNYKAISSIALYVPLYQSLTIGIAKVVRGYISLFFQLPSHRLPYCVSTSFPRYYCIDDTLYVSTYYPCTDNVTIEEITLQLYSSTGTTEYKLNYNKTFTEHVHYMLNVQDCRSLPIWKPDEYPIVGVLFTIENESIPFTELIHTYTDYCQITDAAFDFSAYLHYDAIHIHSRCNLTDYYFIDTVVGLQRRLIGSNPTRDVTMKDHYDYDIDNISYKLLPYIFSFRTSFEESVPGYTLSVEYYPEAYGFMHRNLVGDGSTWLTSQTRLPYISFNQYYPANVNIPCLDQVLIGDNQWYFFLLVDIDKALLFYEYTSLLCSTANVTLEFTLFTGTLVRGELAIEDVLIENASMTSGAGTTTGAAVVDKYMIGADTDAWSIIERELPRLLGKSLSLYANVTYSYIRGGQGINLVPVHVNAQSCIMHRETMRFLGLDSRTLVLEYPDRGTCYTKTDLAYIVIPTLATMPERDWEEHMQYFLLLEERLLKSFGFESVVDLDRLIMDKPVLDVLLGKVTRGKSSKSLLYENRYISDEMMLDLSFYYSMRQSTLLSTGLPTLENLIEDAVNDRRVYEMIVGNENRDSFVTPGFYSQRALPLTYGGGFSYVQHLLDNELLSPKYTLITYVTATPDDCIHGAYYYNMSLVSGMSFNPISTNIETFQAEVIGGHLTLFCTQCTIMDQQVIVQFETGKLQVDTATMLEVYNLSVPLTRIDRISSVRYNITYSLSLGSTLLALTLESLKVYLPVTNVTLDLNVQHLSTEWIKSDYAECTYKNGRFIYKTIGKNAGTRKITNVRLLVPITIPYVEYPLIDSSTAKEELYFTLDARTMNPKDLEFVLNSTSVYIRCLISRTEMTTSVPFLAYEGSSLLFFILLVGITSLVILILFLVLFSVLPYFLIDVDTLQLRMLQYRDWEARQHPFKPIDVTMAIDSLLQQRRHRLSRSFKEALWACIQIHRDYGIPDSQISSSYQIPLRVFRKLERQASKLKNAGVGPPLHFQNDPDR</sequence>
<proteinExistence type="predicted"/>
<evidence type="ECO:0000313" key="4">
    <source>
        <dbReference type="Proteomes" id="UP000315496"/>
    </source>
</evidence>
<name>A0A4Z1SM89_GIAMU</name>
<dbReference type="VEuPathDB" id="GiardiaDB:GMRT_10615"/>
<evidence type="ECO:0000256" key="2">
    <source>
        <dbReference type="SAM" id="SignalP"/>
    </source>
</evidence>
<reference evidence="3 4" key="1">
    <citation type="submission" date="2019-05" db="EMBL/GenBank/DDBJ databases">
        <title>The compact genome of Giardia muris reveals important steps in the evolution of intestinal protozoan parasites.</title>
        <authorList>
            <person name="Xu F."/>
            <person name="Jimenez-Gonzalez A."/>
            <person name="Einarsson E."/>
            <person name="Astvaldsson A."/>
            <person name="Peirasmaki D."/>
            <person name="Eckmann L."/>
            <person name="Andersson J.O."/>
            <person name="Svard S.G."/>
            <person name="Jerlstrom-Hultqvist J."/>
        </authorList>
    </citation>
    <scope>NUCLEOTIDE SEQUENCE [LARGE SCALE GENOMIC DNA]</scope>
    <source>
        <strain evidence="3 4">Roberts-Thomson</strain>
    </source>
</reference>
<keyword evidence="1" id="KW-1133">Transmembrane helix</keyword>
<keyword evidence="4" id="KW-1185">Reference proteome</keyword>
<keyword evidence="2" id="KW-0732">Signal</keyword>
<feature type="chain" id="PRO_5021430879" evidence="2">
    <location>
        <begin position="19"/>
        <end position="1396"/>
    </location>
</feature>
<feature type="transmembrane region" description="Helical" evidence="1">
    <location>
        <begin position="1261"/>
        <end position="1291"/>
    </location>
</feature>
<organism evidence="3 4">
    <name type="scientific">Giardia muris</name>
    <dbReference type="NCBI Taxonomy" id="5742"/>
    <lineage>
        <taxon>Eukaryota</taxon>
        <taxon>Metamonada</taxon>
        <taxon>Diplomonadida</taxon>
        <taxon>Hexamitidae</taxon>
        <taxon>Giardiinae</taxon>
        <taxon>Giardia</taxon>
    </lineage>
</organism>
<protein>
    <submittedName>
        <fullName evidence="3">Uncharacterized protein</fullName>
    </submittedName>
</protein>
<dbReference type="OrthoDB" id="10253506at2759"/>
<keyword evidence="1" id="KW-0812">Transmembrane</keyword>
<accession>A0A4Z1SM89</accession>
<evidence type="ECO:0000313" key="3">
    <source>
        <dbReference type="EMBL" id="TNJ26806.1"/>
    </source>
</evidence>
<gene>
    <name evidence="3" type="ORF">GMRT_10615</name>
</gene>